<evidence type="ECO:0000313" key="1">
    <source>
        <dbReference type="EnsemblMetazoa" id="G23446.1:cds"/>
    </source>
</evidence>
<proteinExistence type="predicted"/>
<dbReference type="Proteomes" id="UP000005408">
    <property type="component" value="Unassembled WGS sequence"/>
</dbReference>
<sequence length="302" mass="35052">MCLGSMFKRNYPFLDKSPCTPCECDDSCVRRSTCCPSKFYRQTDTPDFIEYQKNISVTEKETPMFCFEPLWNPKGIRSKRSYWMIETCPNNKNCISPPSKNISSSTPVTSLATNQTYRNIQCALCNKEETPSLVEWEKKKFCNLRSALFAEEDFNSLYQSVFASNPVCNIGFYPPTFYEDKLQPCVEYTHEDKCNESNTENNVVDAYLIKACQEFYLPYIFYNIIYKNIYCALCKHDITNLPIQYFSGGFQWGEDFLPNPFSALIDFQQIPDEPIKKSLACAKNQMLDNRLLWPLGVRTGFH</sequence>
<organism evidence="1 2">
    <name type="scientific">Magallana gigas</name>
    <name type="common">Pacific oyster</name>
    <name type="synonym">Crassostrea gigas</name>
    <dbReference type="NCBI Taxonomy" id="29159"/>
    <lineage>
        <taxon>Eukaryota</taxon>
        <taxon>Metazoa</taxon>
        <taxon>Spiralia</taxon>
        <taxon>Lophotrochozoa</taxon>
        <taxon>Mollusca</taxon>
        <taxon>Bivalvia</taxon>
        <taxon>Autobranchia</taxon>
        <taxon>Pteriomorphia</taxon>
        <taxon>Ostreida</taxon>
        <taxon>Ostreoidea</taxon>
        <taxon>Ostreidae</taxon>
        <taxon>Magallana</taxon>
    </lineage>
</organism>
<keyword evidence="2" id="KW-1185">Reference proteome</keyword>
<dbReference type="EnsemblMetazoa" id="G23446.1">
    <property type="protein sequence ID" value="G23446.1:cds"/>
    <property type="gene ID" value="G23446"/>
</dbReference>
<dbReference type="AlphaFoldDB" id="A0A8W8KH07"/>
<reference evidence="1" key="1">
    <citation type="submission" date="2022-08" db="UniProtKB">
        <authorList>
            <consortium name="EnsemblMetazoa"/>
        </authorList>
    </citation>
    <scope>IDENTIFICATION</scope>
    <source>
        <strain evidence="1">05x7-T-G4-1.051#20</strain>
    </source>
</reference>
<evidence type="ECO:0000313" key="2">
    <source>
        <dbReference type="Proteomes" id="UP000005408"/>
    </source>
</evidence>
<accession>A0A8W8KH07</accession>
<protein>
    <submittedName>
        <fullName evidence="1">Uncharacterized protein</fullName>
    </submittedName>
</protein>
<name>A0A8W8KH07_MAGGI</name>